<dbReference type="GO" id="GO:0032526">
    <property type="term" value="P:response to retinoic acid"/>
    <property type="evidence" value="ECO:0007669"/>
    <property type="project" value="TreeGrafter"/>
</dbReference>
<dbReference type="InterPro" id="IPR050593">
    <property type="entry name" value="LovG"/>
</dbReference>
<keyword evidence="2" id="KW-0378">Hydrolase</keyword>
<dbReference type="AlphaFoldDB" id="A0A7R9C950"/>
<organism evidence="4">
    <name type="scientific">Timema cristinae</name>
    <name type="common">Walking stick</name>
    <dbReference type="NCBI Taxonomy" id="61476"/>
    <lineage>
        <taxon>Eukaryota</taxon>
        <taxon>Metazoa</taxon>
        <taxon>Ecdysozoa</taxon>
        <taxon>Arthropoda</taxon>
        <taxon>Hexapoda</taxon>
        <taxon>Insecta</taxon>
        <taxon>Pterygota</taxon>
        <taxon>Neoptera</taxon>
        <taxon>Polyneoptera</taxon>
        <taxon>Phasmatodea</taxon>
        <taxon>Timematodea</taxon>
        <taxon>Timematoidea</taxon>
        <taxon>Timematidae</taxon>
        <taxon>Timema</taxon>
    </lineage>
</organism>
<dbReference type="GO" id="GO:0005634">
    <property type="term" value="C:nucleus"/>
    <property type="evidence" value="ECO:0007669"/>
    <property type="project" value="TreeGrafter"/>
</dbReference>
<reference evidence="4" key="1">
    <citation type="submission" date="2020-11" db="EMBL/GenBank/DDBJ databases">
        <authorList>
            <person name="Tran Van P."/>
        </authorList>
    </citation>
    <scope>NUCLEOTIDE SEQUENCE</scope>
</reference>
<evidence type="ECO:0000256" key="1">
    <source>
        <dbReference type="ARBA" id="ARBA00005863"/>
    </source>
</evidence>
<evidence type="ECO:0000313" key="4">
    <source>
        <dbReference type="EMBL" id="CAD7392311.1"/>
    </source>
</evidence>
<dbReference type="InterPro" id="IPR005645">
    <property type="entry name" value="FSH-like_dom"/>
</dbReference>
<name>A0A7R9C950_TIMCR</name>
<sequence length="294" mass="32646">MLTNAGPLPDNAPIAFINGSGIISQIPPLEKIACTSAMTSLSAGTPNKDSNLDLPINGSLFYFKNDALDRAVTIILCVHGYRQNGNVFKSKLGGFRKSLKKYAEFVFFDAPHTICLQDNTEVSEADTPEQYGWWFSEEDRTFMSKKPSDTCIGFEESLARVEDLCEKEGPFDGLLGFSQGAAFVGLLCQLQEMKCKFFSLTQHTRLKFNFNFAIIIAGFVSRCSPHAKYYLQKVTIPSMHVCGETDGVIPKEMSQELAAHFQDPLIVTHPGGHFVPTSEPTRNSYISFLQERMA</sequence>
<dbReference type="EMBL" id="OC316520">
    <property type="protein sequence ID" value="CAD7392311.1"/>
    <property type="molecule type" value="Genomic_DNA"/>
</dbReference>
<dbReference type="Pfam" id="PF03959">
    <property type="entry name" value="FSH1"/>
    <property type="match status" value="1"/>
</dbReference>
<dbReference type="GO" id="GO:0016787">
    <property type="term" value="F:hydrolase activity"/>
    <property type="evidence" value="ECO:0007669"/>
    <property type="project" value="UniProtKB-KW"/>
</dbReference>
<dbReference type="Gene3D" id="3.40.50.1820">
    <property type="entry name" value="alpha/beta hydrolase"/>
    <property type="match status" value="1"/>
</dbReference>
<evidence type="ECO:0000259" key="3">
    <source>
        <dbReference type="Pfam" id="PF03959"/>
    </source>
</evidence>
<dbReference type="PANTHER" id="PTHR48070:SF6">
    <property type="entry name" value="ESTERASE OVCA2"/>
    <property type="match status" value="1"/>
</dbReference>
<evidence type="ECO:0000256" key="2">
    <source>
        <dbReference type="ARBA" id="ARBA00022801"/>
    </source>
</evidence>
<dbReference type="GO" id="GO:0005737">
    <property type="term" value="C:cytoplasm"/>
    <property type="evidence" value="ECO:0007669"/>
    <property type="project" value="TreeGrafter"/>
</dbReference>
<dbReference type="FunFam" id="3.40.50.1820:FF:000073">
    <property type="entry name" value="esterase OVCA2 isoform X6"/>
    <property type="match status" value="1"/>
</dbReference>
<dbReference type="InterPro" id="IPR029058">
    <property type="entry name" value="AB_hydrolase_fold"/>
</dbReference>
<protein>
    <recommendedName>
        <fullName evidence="3">Serine hydrolase domain-containing protein</fullName>
    </recommendedName>
</protein>
<proteinExistence type="inferred from homology"/>
<accession>A0A7R9C950</accession>
<dbReference type="SUPFAM" id="SSF53474">
    <property type="entry name" value="alpha/beta-Hydrolases"/>
    <property type="match status" value="1"/>
</dbReference>
<gene>
    <name evidence="4" type="ORF">TCEB3V08_LOCUS344</name>
</gene>
<dbReference type="PANTHER" id="PTHR48070">
    <property type="entry name" value="ESTERASE OVCA2"/>
    <property type="match status" value="1"/>
</dbReference>
<feature type="domain" description="Serine hydrolase" evidence="3">
    <location>
        <begin position="75"/>
        <end position="283"/>
    </location>
</feature>
<comment type="similarity">
    <text evidence="1">Belongs to the LovG family.</text>
</comment>